<dbReference type="Pfam" id="PF00561">
    <property type="entry name" value="Abhydrolase_1"/>
    <property type="match status" value="1"/>
</dbReference>
<evidence type="ECO:0000259" key="1">
    <source>
        <dbReference type="Pfam" id="PF00561"/>
    </source>
</evidence>
<sequence length="282" mass="31606">MVTTSSEITPEIGQTVQVGQFAVNYHDQGAGRPVLLLHGSGAGVSAWANWRNTIPVLAEFRRVLAPDLIGFGYTDVPEDYQFHHMDSWVEQIIGFMDALDIAQADFIGNSFGASLTLALVVRHPERVGRMVLMGSGGQPFVVNENLMTLWGYKPSLEKMKQILQIMAWDQSIATDELAELRYRATLRPGAQELFERVFPPPYQRWADALVIDDADLAELDHQTLLIHGRDDAVVPVHVSEDLSRKIKQAQLHIFGCCGHWTQIEQAPRFNRLVIDFLQESSA</sequence>
<dbReference type="GO" id="GO:0016787">
    <property type="term" value="F:hydrolase activity"/>
    <property type="evidence" value="ECO:0007669"/>
    <property type="project" value="UniProtKB-KW"/>
</dbReference>
<feature type="domain" description="AB hydrolase-1" evidence="1">
    <location>
        <begin position="33"/>
        <end position="264"/>
    </location>
</feature>
<dbReference type="Gene3D" id="3.40.50.1820">
    <property type="entry name" value="alpha/beta hydrolase"/>
    <property type="match status" value="1"/>
</dbReference>
<keyword evidence="2" id="KW-0378">Hydrolase</keyword>
<dbReference type="Proteomes" id="UP000640333">
    <property type="component" value="Unassembled WGS sequence"/>
</dbReference>
<dbReference type="InterPro" id="IPR000073">
    <property type="entry name" value="AB_hydrolase_1"/>
</dbReference>
<dbReference type="EMBL" id="JADEYS010000021">
    <property type="protein sequence ID" value="MBE9399052.1"/>
    <property type="molecule type" value="Genomic_DNA"/>
</dbReference>
<organism evidence="2 3">
    <name type="scientific">Pontibacterium sinense</name>
    <dbReference type="NCBI Taxonomy" id="2781979"/>
    <lineage>
        <taxon>Bacteria</taxon>
        <taxon>Pseudomonadati</taxon>
        <taxon>Pseudomonadota</taxon>
        <taxon>Gammaproteobacteria</taxon>
        <taxon>Oceanospirillales</taxon>
        <taxon>Oceanospirillaceae</taxon>
        <taxon>Pontibacterium</taxon>
    </lineage>
</organism>
<dbReference type="InterPro" id="IPR029058">
    <property type="entry name" value="AB_hydrolase_fold"/>
</dbReference>
<keyword evidence="3" id="KW-1185">Reference proteome</keyword>
<protein>
    <submittedName>
        <fullName evidence="2">Alpha/beta fold hydrolase</fullName>
    </submittedName>
</protein>
<reference evidence="2" key="1">
    <citation type="submission" date="2020-10" db="EMBL/GenBank/DDBJ databases">
        <title>Bacterium isolated from coastal waters sediment.</title>
        <authorList>
            <person name="Chen R.-J."/>
            <person name="Lu D.-C."/>
            <person name="Zhu K.-L."/>
            <person name="Du Z.-J."/>
        </authorList>
    </citation>
    <scope>NUCLEOTIDE SEQUENCE</scope>
    <source>
        <strain evidence="2">N1Y112</strain>
    </source>
</reference>
<dbReference type="PANTHER" id="PTHR46438">
    <property type="entry name" value="ALPHA/BETA-HYDROLASES SUPERFAMILY PROTEIN"/>
    <property type="match status" value="1"/>
</dbReference>
<name>A0A8J7FFC3_9GAMM</name>
<proteinExistence type="predicted"/>
<evidence type="ECO:0000313" key="3">
    <source>
        <dbReference type="Proteomes" id="UP000640333"/>
    </source>
</evidence>
<evidence type="ECO:0000313" key="2">
    <source>
        <dbReference type="EMBL" id="MBE9399052.1"/>
    </source>
</evidence>
<gene>
    <name evidence="2" type="ORF">IOQ59_17470</name>
</gene>
<dbReference type="AlphaFoldDB" id="A0A8J7FFC3"/>
<dbReference type="SUPFAM" id="SSF53474">
    <property type="entry name" value="alpha/beta-Hydrolases"/>
    <property type="match status" value="1"/>
</dbReference>
<dbReference type="PANTHER" id="PTHR46438:SF11">
    <property type="entry name" value="LIPASE-RELATED"/>
    <property type="match status" value="1"/>
</dbReference>
<comment type="caution">
    <text evidence="2">The sequence shown here is derived from an EMBL/GenBank/DDBJ whole genome shotgun (WGS) entry which is preliminary data.</text>
</comment>
<dbReference type="PRINTS" id="PR00111">
    <property type="entry name" value="ABHYDROLASE"/>
</dbReference>
<accession>A0A8J7FFC3</accession>